<dbReference type="Proteomes" id="UP000019116">
    <property type="component" value="Chromosome 1D"/>
</dbReference>
<dbReference type="Gramene" id="TraesLDM1D03G00538790.1">
    <property type="protein sequence ID" value="TraesLDM1D03G00538790.1"/>
    <property type="gene ID" value="TraesLDM1D03G00538790"/>
</dbReference>
<name>A0A3B5ZY85_WHEAT</name>
<dbReference type="Gramene" id="TraesJAG1D03G00535740.1">
    <property type="protein sequence ID" value="TraesJAG1D03G00535740.1"/>
    <property type="gene ID" value="TraesJAG1D03G00535740"/>
</dbReference>
<keyword evidence="3" id="KW-1185">Reference proteome</keyword>
<dbReference type="Gramene" id="TraesRN1D0100816800.1">
    <property type="protein sequence ID" value="TraesRN1D0100816800.1"/>
    <property type="gene ID" value="TraesRN1D0100816800"/>
</dbReference>
<reference evidence="2" key="1">
    <citation type="submission" date="2018-08" db="EMBL/GenBank/DDBJ databases">
        <authorList>
            <person name="Rossello M."/>
        </authorList>
    </citation>
    <scope>NUCLEOTIDE SEQUENCE [LARGE SCALE GENOMIC DNA]</scope>
    <source>
        <strain evidence="2">cv. Chinese Spring</strain>
    </source>
</reference>
<gene>
    <name evidence="2" type="primary">LOC123182548</name>
</gene>
<dbReference type="Gramene" id="TraesCAD_scaffold_040513_01G000100.1">
    <property type="protein sequence ID" value="TraesCAD_scaffold_040513_01G000100.1"/>
    <property type="gene ID" value="TraesCAD_scaffold_040513_01G000100"/>
</dbReference>
<dbReference type="AlphaFoldDB" id="A0A3B5ZY85"/>
<dbReference type="Gramene" id="TraesCS1D03G0772100.1">
    <property type="protein sequence ID" value="TraesCS1D03G0772100.1.CDS"/>
    <property type="gene ID" value="TraesCS1D03G0772100"/>
</dbReference>
<dbReference type="PANTHER" id="PTHR34537">
    <property type="entry name" value="OS08G0459300 PROTEIN"/>
    <property type="match status" value="1"/>
</dbReference>
<proteinExistence type="predicted"/>
<evidence type="ECO:0000313" key="2">
    <source>
        <dbReference type="EnsemblPlants" id="TraesCS1D02G325100.1"/>
    </source>
</evidence>
<protein>
    <submittedName>
        <fullName evidence="2">Uncharacterized protein</fullName>
    </submittedName>
</protein>
<keyword evidence="1" id="KW-1133">Transmembrane helix</keyword>
<dbReference type="Gramene" id="TraesPARA_EIv1.0_0302910.1">
    <property type="protein sequence ID" value="TraesPARA_EIv1.0_0302910.1.CDS"/>
    <property type="gene ID" value="TraesPARA_EIv1.0_0302910"/>
</dbReference>
<dbReference type="Gramene" id="TraesWEE_scaffold_033979_01G000100.1">
    <property type="protein sequence ID" value="TraesWEE_scaffold_033979_01G000100.1"/>
    <property type="gene ID" value="TraesWEE_scaffold_033979_01G000100"/>
</dbReference>
<accession>A0A3B5ZY85</accession>
<dbReference type="EnsemblPlants" id="TraesCS1D02G325100.1">
    <property type="protein sequence ID" value="TraesCS1D02G325100.1"/>
    <property type="gene ID" value="TraesCS1D02G325100"/>
</dbReference>
<dbReference type="OMA" id="YISECMA"/>
<dbReference type="Gramene" id="TraesCS1D02G325100.1">
    <property type="protein sequence ID" value="TraesCS1D02G325100.1"/>
    <property type="gene ID" value="TraesCS1D02G325100"/>
</dbReference>
<evidence type="ECO:0000313" key="3">
    <source>
        <dbReference type="Proteomes" id="UP000019116"/>
    </source>
</evidence>
<reference evidence="2" key="2">
    <citation type="submission" date="2018-10" db="UniProtKB">
        <authorList>
            <consortium name="EnsemblPlants"/>
        </authorList>
    </citation>
    <scope>IDENTIFICATION</scope>
</reference>
<dbReference type="OrthoDB" id="742600at2759"/>
<organism evidence="2">
    <name type="scientific">Triticum aestivum</name>
    <name type="common">Wheat</name>
    <dbReference type="NCBI Taxonomy" id="4565"/>
    <lineage>
        <taxon>Eukaryota</taxon>
        <taxon>Viridiplantae</taxon>
        <taxon>Streptophyta</taxon>
        <taxon>Embryophyta</taxon>
        <taxon>Tracheophyta</taxon>
        <taxon>Spermatophyta</taxon>
        <taxon>Magnoliopsida</taxon>
        <taxon>Liliopsida</taxon>
        <taxon>Poales</taxon>
        <taxon>Poaceae</taxon>
        <taxon>BOP clade</taxon>
        <taxon>Pooideae</taxon>
        <taxon>Triticodae</taxon>
        <taxon>Triticeae</taxon>
        <taxon>Triticinae</taxon>
        <taxon>Triticum</taxon>
    </lineage>
</organism>
<dbReference type="GeneID" id="123182548"/>
<keyword evidence="1" id="KW-0472">Membrane</keyword>
<sequence>MWLGISISKQGQGQGQGAAAVAVVAMLGLCTISIPMSMLPLAAPTIHHEGGAQGGGGNPNPANALVALVNADRAAAKLPALRTTKGLGCMALQCIARCLALSPATACAADGTLAPPCHPPETDITEVYAANCGVELPTVDVVSGRILGCSSQSSDGVSGDALHMANATVVRGREHAQVGAGVDRGGFWCLLFSSGSPNSSFQLEAAGRGIAQQHGCFSDPDATLSCTTSAGHHQTRRLTAGVTSFALAASTLLFLL</sequence>
<evidence type="ECO:0000256" key="1">
    <source>
        <dbReference type="SAM" id="Phobius"/>
    </source>
</evidence>
<dbReference type="Gramene" id="TraesARI1D03G00542590.1">
    <property type="protein sequence ID" value="TraesARI1D03G00542590.1"/>
    <property type="gene ID" value="TraesARI1D03G00542590"/>
</dbReference>
<dbReference type="Gramene" id="TraesROB_scaffold_043170_01G000100.1">
    <property type="protein sequence ID" value="TraesROB_scaffold_043170_01G000100.1"/>
    <property type="gene ID" value="TraesROB_scaffold_043170_01G000100"/>
</dbReference>
<feature type="transmembrane region" description="Helical" evidence="1">
    <location>
        <begin position="20"/>
        <end position="43"/>
    </location>
</feature>
<dbReference type="Gramene" id="TraesCLE_scaffold_041334_01G000200.1">
    <property type="protein sequence ID" value="TraesCLE_scaffold_041334_01G000200.1"/>
    <property type="gene ID" value="TraesCLE_scaffold_041334_01G000200"/>
</dbReference>
<dbReference type="STRING" id="4565.A0A3B5ZY85"/>
<keyword evidence="1" id="KW-0812">Transmembrane</keyword>
<dbReference type="RefSeq" id="XP_044451089.1">
    <property type="nucleotide sequence ID" value="XM_044595154.1"/>
</dbReference>
<dbReference type="PANTHER" id="PTHR34537:SF2">
    <property type="entry name" value="FERREDOXIN-LIKE PROTEIN"/>
    <property type="match status" value="1"/>
</dbReference>